<gene>
    <name evidence="1" type="ORF">AGERDE_LOCUS7405</name>
</gene>
<accession>A0A9N9BJM5</accession>
<comment type="caution">
    <text evidence="1">The sequence shown here is derived from an EMBL/GenBank/DDBJ whole genome shotgun (WGS) entry which is preliminary data.</text>
</comment>
<dbReference type="EMBL" id="CAJVPL010001343">
    <property type="protein sequence ID" value="CAG8566228.1"/>
    <property type="molecule type" value="Genomic_DNA"/>
</dbReference>
<protein>
    <submittedName>
        <fullName evidence="1">2536_t:CDS:1</fullName>
    </submittedName>
</protein>
<organism evidence="1 2">
    <name type="scientific">Ambispora gerdemannii</name>
    <dbReference type="NCBI Taxonomy" id="144530"/>
    <lineage>
        <taxon>Eukaryota</taxon>
        <taxon>Fungi</taxon>
        <taxon>Fungi incertae sedis</taxon>
        <taxon>Mucoromycota</taxon>
        <taxon>Glomeromycotina</taxon>
        <taxon>Glomeromycetes</taxon>
        <taxon>Archaeosporales</taxon>
        <taxon>Ambisporaceae</taxon>
        <taxon>Ambispora</taxon>
    </lineage>
</organism>
<dbReference type="AlphaFoldDB" id="A0A9N9BJM5"/>
<dbReference type="OrthoDB" id="2254641at2759"/>
<proteinExistence type="predicted"/>
<reference evidence="1" key="1">
    <citation type="submission" date="2021-06" db="EMBL/GenBank/DDBJ databases">
        <authorList>
            <person name="Kallberg Y."/>
            <person name="Tangrot J."/>
            <person name="Rosling A."/>
        </authorList>
    </citation>
    <scope>NUCLEOTIDE SEQUENCE</scope>
    <source>
        <strain evidence="1">MT106</strain>
    </source>
</reference>
<evidence type="ECO:0000313" key="1">
    <source>
        <dbReference type="EMBL" id="CAG8566228.1"/>
    </source>
</evidence>
<sequence length="389" mass="44079">MDNENSGQSVLDTVLKANEKIKMDSNDVEGEHITSNNSPMNAMTEMLQNNVSSIQSSFSTVYATLAENLKQSLEITRAMNSAMEQLLTSNCRIETKIVPIHKNESAKKEEKDQTIPSLLEITVSNASQFPIVNGSLKLIFVNQFSKKEEIVVLECIGSITRKINDESWDQHGNDNGSKFIISPFTKITETFRIIPPDFAPYNVKITLAFPSPGTRKNLQVEHIFGIYLIDQCEKCLRDYDTSTSSTSSTLPTFSDLPSKTIKISPNILRQLWNVHQSVGLDERLCFELIVTSKSNEKDDKTEEHSFVFSIFLRIKEWQKAQNEKNDKRPLNNVICDIYLYPSFDIDNEQQQNNNNINSNTILSPTNSHKNSTMIAILTRIIEELTNLSL</sequence>
<name>A0A9N9BJM5_9GLOM</name>
<evidence type="ECO:0000313" key="2">
    <source>
        <dbReference type="Proteomes" id="UP000789831"/>
    </source>
</evidence>
<keyword evidence="2" id="KW-1185">Reference proteome</keyword>
<dbReference type="Proteomes" id="UP000789831">
    <property type="component" value="Unassembled WGS sequence"/>
</dbReference>